<comment type="similarity">
    <text evidence="3">Belongs to the biotin--protein ligase family.</text>
</comment>
<gene>
    <name evidence="3" type="primary">birA</name>
    <name evidence="5" type="ORF">DW944_10340</name>
</gene>
<keyword evidence="6" id="KW-1185">Reference proteome</keyword>
<dbReference type="PANTHER" id="PTHR12835">
    <property type="entry name" value="BIOTIN PROTEIN LIGASE"/>
    <property type="match status" value="1"/>
</dbReference>
<dbReference type="Pfam" id="PF03099">
    <property type="entry name" value="BPL_LplA_LipB"/>
    <property type="match status" value="1"/>
</dbReference>
<dbReference type="PROSITE" id="PS51733">
    <property type="entry name" value="BPL_LPL_CATALYTIC"/>
    <property type="match status" value="1"/>
</dbReference>
<feature type="domain" description="BPL/LPL catalytic" evidence="4">
    <location>
        <begin position="65"/>
        <end position="260"/>
    </location>
</feature>
<dbReference type="Gene3D" id="3.30.930.10">
    <property type="entry name" value="Bira Bifunctional Protein, Domain 2"/>
    <property type="match status" value="1"/>
</dbReference>
<keyword evidence="3" id="KW-0547">Nucleotide-binding</keyword>
<dbReference type="InterPro" id="IPR045864">
    <property type="entry name" value="aa-tRNA-synth_II/BPL/LPL"/>
</dbReference>
<organism evidence="5 6">
    <name type="scientific">Eubacterium ventriosum</name>
    <dbReference type="NCBI Taxonomy" id="39496"/>
    <lineage>
        <taxon>Bacteria</taxon>
        <taxon>Bacillati</taxon>
        <taxon>Bacillota</taxon>
        <taxon>Clostridia</taxon>
        <taxon>Eubacteriales</taxon>
        <taxon>Eubacteriaceae</taxon>
        <taxon>Eubacterium</taxon>
    </lineage>
</organism>
<dbReference type="InterPro" id="IPR004143">
    <property type="entry name" value="BPL_LPL_catalytic"/>
</dbReference>
<keyword evidence="2 3" id="KW-0092">Biotin</keyword>
<comment type="catalytic activity">
    <reaction evidence="3">
        <text>biotin + L-lysyl-[protein] + ATP = N(6)-biotinyl-L-lysyl-[protein] + AMP + diphosphate + H(+)</text>
        <dbReference type="Rhea" id="RHEA:11756"/>
        <dbReference type="Rhea" id="RHEA-COMP:9752"/>
        <dbReference type="Rhea" id="RHEA-COMP:10505"/>
        <dbReference type="ChEBI" id="CHEBI:15378"/>
        <dbReference type="ChEBI" id="CHEBI:29969"/>
        <dbReference type="ChEBI" id="CHEBI:30616"/>
        <dbReference type="ChEBI" id="CHEBI:33019"/>
        <dbReference type="ChEBI" id="CHEBI:57586"/>
        <dbReference type="ChEBI" id="CHEBI:83144"/>
        <dbReference type="ChEBI" id="CHEBI:456215"/>
        <dbReference type="EC" id="6.3.4.15"/>
    </reaction>
</comment>
<keyword evidence="3" id="KW-0678">Repressor</keyword>
<dbReference type="SUPFAM" id="SSF46785">
    <property type="entry name" value="Winged helix' DNA-binding domain"/>
    <property type="match status" value="1"/>
</dbReference>
<evidence type="ECO:0000313" key="5">
    <source>
        <dbReference type="EMBL" id="RHA17088.1"/>
    </source>
</evidence>
<dbReference type="EMBL" id="QSFD01000011">
    <property type="protein sequence ID" value="RHA17088.1"/>
    <property type="molecule type" value="Genomic_DNA"/>
</dbReference>
<feature type="DNA-binding region" description="H-T-H motif" evidence="3">
    <location>
        <begin position="21"/>
        <end position="40"/>
    </location>
</feature>
<sequence>MSIKDEVLKQLEENKGEYISGGQLATNLNVSRNSIWKAIKTLEKDGYSINAIPNKGYCLEPDNDILSPQSIEQYLNYPLDLSVYKTITSTNTVLKEKAEQSAPHGTVLIATEQTLGRGRMGKKFYSPSNTGLYISILVRPDIPADQALFLTTSAAVATAKAIEDVSHKKADIKWVNDIYIEGKKVCGILTEAAFNIETSKLDYAIVGIGINVCPPEGGFPEDISEIATAIFEKSSDAVNKRSILVGHLLNYFMEYYESFDKRAYLDEYISRSMIIGQPISVLSNGTSRNALALEIDKECHLKVRYEDGSEEWLNSGEVSTKIQK</sequence>
<keyword evidence="3" id="KW-0805">Transcription regulation</keyword>
<comment type="function">
    <text evidence="3">Acts both as a biotin--[acetyl-CoA-carboxylase] ligase and a repressor.</text>
</comment>
<feature type="binding site" evidence="3">
    <location>
        <position position="113"/>
    </location>
    <ligand>
        <name>biotin</name>
        <dbReference type="ChEBI" id="CHEBI:57586"/>
    </ligand>
</feature>
<dbReference type="SUPFAM" id="SSF55681">
    <property type="entry name" value="Class II aaRS and biotin synthetases"/>
    <property type="match status" value="1"/>
</dbReference>
<evidence type="ECO:0000313" key="6">
    <source>
        <dbReference type="Proteomes" id="UP000284779"/>
    </source>
</evidence>
<keyword evidence="3" id="KW-0804">Transcription</keyword>
<dbReference type="HAMAP" id="MF_00978">
    <property type="entry name" value="Bifunct_BirA"/>
    <property type="match status" value="1"/>
</dbReference>
<protein>
    <recommendedName>
        <fullName evidence="3">Bifunctional ligase/repressor BirA</fullName>
    </recommendedName>
    <alternativeName>
        <fullName evidence="3">Biotin--[acetyl-CoA-carboxylase] ligase</fullName>
        <ecNumber evidence="3">6.3.4.15</ecNumber>
    </alternativeName>
    <alternativeName>
        <fullName evidence="3">Biotin--protein ligase</fullName>
    </alternativeName>
    <alternativeName>
        <fullName evidence="3">Biotin-[acetyl-CoA carboxylase] synthetase</fullName>
    </alternativeName>
</protein>
<dbReference type="NCBIfam" id="TIGR00121">
    <property type="entry name" value="birA_ligase"/>
    <property type="match status" value="1"/>
</dbReference>
<comment type="caution">
    <text evidence="5">The sequence shown here is derived from an EMBL/GenBank/DDBJ whole genome shotgun (WGS) entry which is preliminary data.</text>
</comment>
<feature type="binding site" evidence="3">
    <location>
        <begin position="89"/>
        <end position="91"/>
    </location>
    <ligand>
        <name>biotin</name>
        <dbReference type="ChEBI" id="CHEBI:57586"/>
    </ligand>
</feature>
<dbReference type="Pfam" id="PF08279">
    <property type="entry name" value="HTH_11"/>
    <property type="match status" value="1"/>
</dbReference>
<keyword evidence="3" id="KW-0238">DNA-binding</keyword>
<evidence type="ECO:0000259" key="4">
    <source>
        <dbReference type="PROSITE" id="PS51733"/>
    </source>
</evidence>
<dbReference type="Proteomes" id="UP000284779">
    <property type="component" value="Unassembled WGS sequence"/>
</dbReference>
<dbReference type="GO" id="GO:0004077">
    <property type="term" value="F:biotin--[biotin carboxyl-carrier protein] ligase activity"/>
    <property type="evidence" value="ECO:0007669"/>
    <property type="project" value="UniProtKB-UniRule"/>
</dbReference>
<dbReference type="PANTHER" id="PTHR12835:SF5">
    <property type="entry name" value="BIOTIN--PROTEIN LIGASE"/>
    <property type="match status" value="1"/>
</dbReference>
<name>A0A413R5J6_9FIRM</name>
<evidence type="ECO:0000256" key="2">
    <source>
        <dbReference type="ARBA" id="ARBA00023267"/>
    </source>
</evidence>
<dbReference type="InterPro" id="IPR003142">
    <property type="entry name" value="BPL_C"/>
</dbReference>
<dbReference type="AlphaFoldDB" id="A0A413R5J6"/>
<dbReference type="InterPro" id="IPR030855">
    <property type="entry name" value="Bifunct_BirA"/>
</dbReference>
<dbReference type="InterPro" id="IPR036388">
    <property type="entry name" value="WH-like_DNA-bd_sf"/>
</dbReference>
<dbReference type="Gene3D" id="1.10.10.10">
    <property type="entry name" value="Winged helix-like DNA-binding domain superfamily/Winged helix DNA-binding domain"/>
    <property type="match status" value="1"/>
</dbReference>
<dbReference type="InterPro" id="IPR036390">
    <property type="entry name" value="WH_DNA-bd_sf"/>
</dbReference>
<dbReference type="InterPro" id="IPR004408">
    <property type="entry name" value="Biotin_CoA_COase_ligase"/>
</dbReference>
<feature type="binding site" evidence="3">
    <location>
        <position position="184"/>
    </location>
    <ligand>
        <name>biotin</name>
        <dbReference type="ChEBI" id="CHEBI:57586"/>
    </ligand>
</feature>
<dbReference type="Pfam" id="PF02237">
    <property type="entry name" value="BPL_C"/>
    <property type="match status" value="1"/>
</dbReference>
<dbReference type="GO" id="GO:0005524">
    <property type="term" value="F:ATP binding"/>
    <property type="evidence" value="ECO:0007669"/>
    <property type="project" value="UniProtKB-UniRule"/>
</dbReference>
<dbReference type="CDD" id="cd16442">
    <property type="entry name" value="BPL"/>
    <property type="match status" value="1"/>
</dbReference>
<dbReference type="GO" id="GO:0006355">
    <property type="term" value="P:regulation of DNA-templated transcription"/>
    <property type="evidence" value="ECO:0007669"/>
    <property type="project" value="UniProtKB-UniRule"/>
</dbReference>
<dbReference type="Gene3D" id="2.30.30.100">
    <property type="match status" value="1"/>
</dbReference>
<evidence type="ECO:0000256" key="1">
    <source>
        <dbReference type="ARBA" id="ARBA00022598"/>
    </source>
</evidence>
<feature type="binding site" evidence="3">
    <location>
        <begin position="117"/>
        <end position="119"/>
    </location>
    <ligand>
        <name>biotin</name>
        <dbReference type="ChEBI" id="CHEBI:57586"/>
    </ligand>
</feature>
<dbReference type="RefSeq" id="WP_117971341.1">
    <property type="nucleotide sequence ID" value="NZ_CAUBDO010000016.1"/>
</dbReference>
<reference evidence="5 6" key="1">
    <citation type="submission" date="2018-08" db="EMBL/GenBank/DDBJ databases">
        <title>A genome reference for cultivated species of the human gut microbiota.</title>
        <authorList>
            <person name="Zou Y."/>
            <person name="Xue W."/>
            <person name="Luo G."/>
        </authorList>
    </citation>
    <scope>NUCLEOTIDE SEQUENCE [LARGE SCALE GENOMIC DNA]</scope>
    <source>
        <strain evidence="5 6">AM44-11BH</strain>
    </source>
</reference>
<dbReference type="GO" id="GO:0003677">
    <property type="term" value="F:DNA binding"/>
    <property type="evidence" value="ECO:0007669"/>
    <property type="project" value="UniProtKB-UniRule"/>
</dbReference>
<proteinExistence type="inferred from homology"/>
<dbReference type="GO" id="GO:0009249">
    <property type="term" value="P:protein lipoylation"/>
    <property type="evidence" value="ECO:0007669"/>
    <property type="project" value="UniProtKB-ARBA"/>
</dbReference>
<dbReference type="GO" id="GO:0016740">
    <property type="term" value="F:transferase activity"/>
    <property type="evidence" value="ECO:0007669"/>
    <property type="project" value="UniProtKB-ARBA"/>
</dbReference>
<dbReference type="GO" id="GO:0005737">
    <property type="term" value="C:cytoplasm"/>
    <property type="evidence" value="ECO:0007669"/>
    <property type="project" value="TreeGrafter"/>
</dbReference>
<keyword evidence="3" id="KW-0067">ATP-binding</keyword>
<evidence type="ECO:0000256" key="3">
    <source>
        <dbReference type="HAMAP-Rule" id="MF_00978"/>
    </source>
</evidence>
<dbReference type="EC" id="6.3.4.15" evidence="3"/>
<dbReference type="InterPro" id="IPR013196">
    <property type="entry name" value="HTH_11"/>
</dbReference>
<keyword evidence="1 3" id="KW-0436">Ligase</keyword>
<accession>A0A413R5J6</accession>